<dbReference type="InterPro" id="IPR007569">
    <property type="entry name" value="DUF559"/>
</dbReference>
<name>A0ABT1FM66_9BACT</name>
<dbReference type="PANTHER" id="PTHR38590">
    <property type="entry name" value="BLL0828 PROTEIN"/>
    <property type="match status" value="1"/>
</dbReference>
<comment type="caution">
    <text evidence="2">The sequence shown here is derived from an EMBL/GenBank/DDBJ whole genome shotgun (WGS) entry which is preliminary data.</text>
</comment>
<dbReference type="Gene3D" id="3.40.960.10">
    <property type="entry name" value="VSR Endonuclease"/>
    <property type="match status" value="1"/>
</dbReference>
<evidence type="ECO:0000313" key="3">
    <source>
        <dbReference type="Proteomes" id="UP001204772"/>
    </source>
</evidence>
<feature type="domain" description="DUF559" evidence="1">
    <location>
        <begin position="13"/>
        <end position="117"/>
    </location>
</feature>
<dbReference type="PANTHER" id="PTHR38590:SF1">
    <property type="entry name" value="BLL0828 PROTEIN"/>
    <property type="match status" value="1"/>
</dbReference>
<evidence type="ECO:0000313" key="2">
    <source>
        <dbReference type="EMBL" id="MCP1382864.1"/>
    </source>
</evidence>
<dbReference type="EMBL" id="JAMZEL010000003">
    <property type="protein sequence ID" value="MCP1382864.1"/>
    <property type="molecule type" value="Genomic_DNA"/>
</dbReference>
<sequence length="129" mass="15218">MAIIYNIKQMEVTRRLLRKEQTESEDALWEVLRNRRFENLKFRRQYSAGYFVLDFYCPQEKLAIEVDGSVHDSIEAQRYDAYRTETLNGIGIQVVRFRNEEVLKNLPQVLTRIKSFLKSTSPASLEPLS</sequence>
<dbReference type="CDD" id="cd01038">
    <property type="entry name" value="Endonuclease_DUF559"/>
    <property type="match status" value="1"/>
</dbReference>
<keyword evidence="2" id="KW-0378">Hydrolase</keyword>
<dbReference type="RefSeq" id="WP_253527251.1">
    <property type="nucleotide sequence ID" value="NZ_JAMZEL010000003.1"/>
</dbReference>
<dbReference type="InterPro" id="IPR047216">
    <property type="entry name" value="Endonuclease_DUF559_bact"/>
</dbReference>
<dbReference type="InterPro" id="IPR011335">
    <property type="entry name" value="Restrct_endonuc-II-like"/>
</dbReference>
<dbReference type="SUPFAM" id="SSF52980">
    <property type="entry name" value="Restriction endonuclease-like"/>
    <property type="match status" value="1"/>
</dbReference>
<keyword evidence="2" id="KW-0255">Endonuclease</keyword>
<accession>A0ABT1FM66</accession>
<keyword evidence="3" id="KW-1185">Reference proteome</keyword>
<dbReference type="Proteomes" id="UP001204772">
    <property type="component" value="Unassembled WGS sequence"/>
</dbReference>
<dbReference type="GO" id="GO:0004519">
    <property type="term" value="F:endonuclease activity"/>
    <property type="evidence" value="ECO:0007669"/>
    <property type="project" value="UniProtKB-KW"/>
</dbReference>
<reference evidence="2 3" key="1">
    <citation type="submission" date="2022-06" db="EMBL/GenBank/DDBJ databases">
        <title>Runella sp. S5 genome sequencing.</title>
        <authorList>
            <person name="Park S."/>
        </authorList>
    </citation>
    <scope>NUCLEOTIDE SEQUENCE [LARGE SCALE GENOMIC DNA]</scope>
    <source>
        <strain evidence="2 3">S5</strain>
    </source>
</reference>
<gene>
    <name evidence="2" type="ORF">NCI00_10535</name>
</gene>
<keyword evidence="2" id="KW-0540">Nuclease</keyword>
<proteinExistence type="predicted"/>
<dbReference type="Pfam" id="PF04480">
    <property type="entry name" value="DUF559"/>
    <property type="match status" value="1"/>
</dbReference>
<evidence type="ECO:0000259" key="1">
    <source>
        <dbReference type="Pfam" id="PF04480"/>
    </source>
</evidence>
<organism evidence="2 3">
    <name type="scientific">Runella salmonicolor</name>
    <dbReference type="NCBI Taxonomy" id="2950278"/>
    <lineage>
        <taxon>Bacteria</taxon>
        <taxon>Pseudomonadati</taxon>
        <taxon>Bacteroidota</taxon>
        <taxon>Cytophagia</taxon>
        <taxon>Cytophagales</taxon>
        <taxon>Spirosomataceae</taxon>
        <taxon>Runella</taxon>
    </lineage>
</organism>
<protein>
    <submittedName>
        <fullName evidence="2">Endonuclease domain-containing protein</fullName>
    </submittedName>
</protein>